<dbReference type="InterPro" id="IPR006721">
    <property type="entry name" value="ATP_synth_F1_esu_mt"/>
</dbReference>
<keyword evidence="3" id="KW-1185">Reference proteome</keyword>
<dbReference type="GO" id="GO:0046933">
    <property type="term" value="F:proton-transporting ATP synthase activity, rotational mechanism"/>
    <property type="evidence" value="ECO:0007669"/>
    <property type="project" value="InterPro"/>
</dbReference>
<dbReference type="PANTHER" id="PTHR12448:SF0">
    <property type="entry name" value="ATP SYNTHASE SUBUNIT EPSILON, MITOCHONDRIAL"/>
    <property type="match status" value="1"/>
</dbReference>
<comment type="similarity">
    <text evidence="1">Belongs to the eukaryotic ATPase epsilon family.</text>
</comment>
<dbReference type="PANTHER" id="PTHR12448">
    <property type="entry name" value="ATP SYNTHASE EPSILON CHAIN, MITOCHONDRIAL"/>
    <property type="match status" value="1"/>
</dbReference>
<gene>
    <name evidence="2" type="ORF">CCR75_008414</name>
</gene>
<name>A0A976FEC1_BRELC</name>
<dbReference type="EMBL" id="SHOA02000220">
    <property type="protein sequence ID" value="TDH65141.1"/>
    <property type="molecule type" value="Genomic_DNA"/>
</dbReference>
<dbReference type="SUPFAM" id="SSF48690">
    <property type="entry name" value="Epsilon subunit of mitochondrial F1F0-ATP synthase"/>
    <property type="match status" value="1"/>
</dbReference>
<dbReference type="KEGG" id="blac:94352137"/>
<proteinExistence type="inferred from homology"/>
<dbReference type="RefSeq" id="XP_067814640.1">
    <property type="nucleotide sequence ID" value="XM_067966466.1"/>
</dbReference>
<protein>
    <submittedName>
        <fullName evidence="2">Uncharacterized protein</fullName>
    </submittedName>
</protein>
<dbReference type="Pfam" id="PF04627">
    <property type="entry name" value="ATP-synt_Eps"/>
    <property type="match status" value="1"/>
</dbReference>
<dbReference type="GO" id="GO:0045259">
    <property type="term" value="C:proton-transporting ATP synthase complex"/>
    <property type="evidence" value="ECO:0007669"/>
    <property type="project" value="InterPro"/>
</dbReference>
<dbReference type="OrthoDB" id="269124at2759"/>
<dbReference type="CDD" id="cd12153">
    <property type="entry name" value="F1-ATPase_epsilon"/>
    <property type="match status" value="1"/>
</dbReference>
<organism evidence="2 3">
    <name type="scientific">Bremia lactucae</name>
    <name type="common">Lettuce downy mildew</name>
    <dbReference type="NCBI Taxonomy" id="4779"/>
    <lineage>
        <taxon>Eukaryota</taxon>
        <taxon>Sar</taxon>
        <taxon>Stramenopiles</taxon>
        <taxon>Oomycota</taxon>
        <taxon>Peronosporomycetes</taxon>
        <taxon>Peronosporales</taxon>
        <taxon>Peronosporaceae</taxon>
        <taxon>Bremia</taxon>
    </lineage>
</organism>
<dbReference type="Proteomes" id="UP000294530">
    <property type="component" value="Unassembled WGS sequence"/>
</dbReference>
<evidence type="ECO:0000313" key="2">
    <source>
        <dbReference type="EMBL" id="TDH65141.1"/>
    </source>
</evidence>
<dbReference type="GO" id="GO:0005743">
    <property type="term" value="C:mitochondrial inner membrane"/>
    <property type="evidence" value="ECO:0007669"/>
    <property type="project" value="InterPro"/>
</dbReference>
<dbReference type="GeneID" id="94352137"/>
<accession>A0A976FEC1</accession>
<reference evidence="2 3" key="1">
    <citation type="journal article" date="2021" name="Genome Biol.">
        <title>AFLAP: assembly-free linkage analysis pipeline using k-mers from genome sequencing data.</title>
        <authorList>
            <person name="Fletcher K."/>
            <person name="Zhang L."/>
            <person name="Gil J."/>
            <person name="Han R."/>
            <person name="Cavanaugh K."/>
            <person name="Michelmore R."/>
        </authorList>
    </citation>
    <scope>NUCLEOTIDE SEQUENCE [LARGE SCALE GENOMIC DNA]</scope>
    <source>
        <strain evidence="2 3">SF5</strain>
    </source>
</reference>
<dbReference type="GO" id="GO:0042776">
    <property type="term" value="P:proton motive force-driven mitochondrial ATP synthesis"/>
    <property type="evidence" value="ECO:0007669"/>
    <property type="project" value="TreeGrafter"/>
</dbReference>
<dbReference type="Gene3D" id="1.10.1620.20">
    <property type="entry name" value="ATP synthase, F1 complex, epsilon subunit superfamily, mitochondrial"/>
    <property type="match status" value="1"/>
</dbReference>
<dbReference type="InterPro" id="IPR036742">
    <property type="entry name" value="ATP_synth_F1_esu_sf_mt"/>
</dbReference>
<comment type="caution">
    <text evidence="2">The sequence shown here is derived from an EMBL/GenBank/DDBJ whole genome shotgun (WGS) entry which is preliminary data.</text>
</comment>
<evidence type="ECO:0000256" key="1">
    <source>
        <dbReference type="ARBA" id="ARBA00009502"/>
    </source>
</evidence>
<sequence length="76" mass="8404">MASKGTSLWRMAGVSYLEYVNKSANVLRAALKDPVKSTVEARSNVEFAAFKWNNGDRGGRVDVDSIKKIAEVFKHS</sequence>
<dbReference type="AlphaFoldDB" id="A0A976FEC1"/>
<evidence type="ECO:0000313" key="3">
    <source>
        <dbReference type="Proteomes" id="UP000294530"/>
    </source>
</evidence>